<reference evidence="9" key="2">
    <citation type="submission" date="2019-07" db="EMBL/GenBank/DDBJ databases">
        <authorList>
            <person name="Whitman W."/>
            <person name="Huntemann M."/>
            <person name="Clum A."/>
            <person name="Pillay M."/>
            <person name="Palaniappan K."/>
            <person name="Varghese N."/>
            <person name="Mikhailova N."/>
            <person name="Stamatis D."/>
            <person name="Reddy T."/>
            <person name="Daum C."/>
            <person name="Shapiro N."/>
            <person name="Ivanova N."/>
            <person name="Kyrpides N."/>
            <person name="Woyke T."/>
        </authorList>
    </citation>
    <scope>NUCLEOTIDE SEQUENCE</scope>
    <source>
        <strain evidence="9">CGMCC 1.10685</strain>
    </source>
</reference>
<comment type="subcellular location">
    <subcellularLocation>
        <location evidence="1">Cell envelope</location>
    </subcellularLocation>
</comment>
<dbReference type="InterPro" id="IPR006143">
    <property type="entry name" value="RND_pump_MFP"/>
</dbReference>
<evidence type="ECO:0000313" key="11">
    <source>
        <dbReference type="Proteomes" id="UP000437862"/>
    </source>
</evidence>
<reference evidence="8 11" key="3">
    <citation type="submission" date="2019-12" db="EMBL/GenBank/DDBJ databases">
        <title>Draft Genome Sequences of Six Type Strains of the Genus Massilia.</title>
        <authorList>
            <person name="Miess H."/>
            <person name="Frediansyah A."/>
            <person name="Goeker M."/>
            <person name="Gross H."/>
        </authorList>
    </citation>
    <scope>NUCLEOTIDE SEQUENCE [LARGE SCALE GENOMIC DNA]</scope>
    <source>
        <strain evidence="8 11">DSM 26639</strain>
    </source>
</reference>
<keyword evidence="5" id="KW-0812">Transmembrane</keyword>
<evidence type="ECO:0000256" key="2">
    <source>
        <dbReference type="ARBA" id="ARBA00009477"/>
    </source>
</evidence>
<dbReference type="NCBIfam" id="TIGR01730">
    <property type="entry name" value="RND_mfp"/>
    <property type="match status" value="1"/>
</dbReference>
<evidence type="ECO:0000256" key="5">
    <source>
        <dbReference type="SAM" id="Phobius"/>
    </source>
</evidence>
<dbReference type="InterPro" id="IPR058647">
    <property type="entry name" value="BSH_CzcB-like"/>
</dbReference>
<dbReference type="Gene3D" id="2.40.420.20">
    <property type="match status" value="1"/>
</dbReference>
<dbReference type="OrthoDB" id="5752864at2"/>
<evidence type="ECO:0000256" key="4">
    <source>
        <dbReference type="SAM" id="Coils"/>
    </source>
</evidence>
<dbReference type="Proteomes" id="UP000437862">
    <property type="component" value="Chromosome"/>
</dbReference>
<comment type="similarity">
    <text evidence="2">Belongs to the membrane fusion protein (MFP) (TC 8.A.1) family.</text>
</comment>
<dbReference type="GO" id="GO:0016020">
    <property type="term" value="C:membrane"/>
    <property type="evidence" value="ECO:0007669"/>
    <property type="project" value="InterPro"/>
</dbReference>
<dbReference type="RefSeq" id="WP_145882066.1">
    <property type="nucleotide sequence ID" value="NZ_CP046904.1"/>
</dbReference>
<gene>
    <name evidence="8" type="ORF">GO485_18125</name>
    <name evidence="9" type="ORF">IP92_05826</name>
</gene>
<dbReference type="Proteomes" id="UP000315112">
    <property type="component" value="Unassembled WGS sequence"/>
</dbReference>
<evidence type="ECO:0000313" key="8">
    <source>
        <dbReference type="EMBL" id="QGZ40792.1"/>
    </source>
</evidence>
<dbReference type="EMBL" id="CP046904">
    <property type="protein sequence ID" value="QGZ40792.1"/>
    <property type="molecule type" value="Genomic_DNA"/>
</dbReference>
<dbReference type="Pfam" id="PF25973">
    <property type="entry name" value="BSH_CzcB"/>
    <property type="match status" value="1"/>
</dbReference>
<feature type="domain" description="CzcB-like barrel-sandwich hybrid" evidence="6">
    <location>
        <begin position="97"/>
        <end position="276"/>
    </location>
</feature>
<evidence type="ECO:0000259" key="7">
    <source>
        <dbReference type="Pfam" id="PF25989"/>
    </source>
</evidence>
<organism evidence="9 10">
    <name type="scientific">Pseudoduganella flava</name>
    <dbReference type="NCBI Taxonomy" id="871742"/>
    <lineage>
        <taxon>Bacteria</taxon>
        <taxon>Pseudomonadati</taxon>
        <taxon>Pseudomonadota</taxon>
        <taxon>Betaproteobacteria</taxon>
        <taxon>Burkholderiales</taxon>
        <taxon>Oxalobacteraceae</taxon>
        <taxon>Telluria group</taxon>
        <taxon>Pseudoduganella</taxon>
    </lineage>
</organism>
<dbReference type="EMBL" id="VLKW01000020">
    <property type="protein sequence ID" value="TWI40737.1"/>
    <property type="molecule type" value="Genomic_DNA"/>
</dbReference>
<dbReference type="InterPro" id="IPR058637">
    <property type="entry name" value="YknX-like_C"/>
</dbReference>
<sequence>MIRDTSHQDTVLAPPASHLRKRRALQAGGALAAVAAVAMAAYWAVGTWSASEHSVSAARLRIAEVTRGTLIRDAAVNGRIVAAVSPTLYSTAPSSTVTLKVRAGDTVKRGDVLAVLESPDLTDELKKEQSSYQELVAEVARQQILARKQKLLAQRDADTAEIDRLSAQRTLERYDGVANEGVVAKIDYQKAKDALRAAEVRARHANQASALEKDDVDLALRTKTAQLERQKLVLANAQRRVDELTVRAPVDGFIGTLNVANRSVVQANTPLMTLVDLSALEVELEVPETYVNDLGIGMRAEITVNGATSSGKLSALSPEVVKNQVLARVRFEGKQPDGLRQSQRVQARLLIDEKPNVLLLPRGPFVESEGGRYAYLVQDGVAVRTPIRMGATSINAVEIISGLKQGDKVVVAGTETFENAKRVSINR</sequence>
<evidence type="ECO:0000313" key="9">
    <source>
        <dbReference type="EMBL" id="TWI40737.1"/>
    </source>
</evidence>
<protein>
    <submittedName>
        <fullName evidence="8">Efflux RND transporter periplasmic adaptor subunit</fullName>
    </submittedName>
    <submittedName>
        <fullName evidence="9">HlyD family secretion protein</fullName>
    </submittedName>
</protein>
<dbReference type="Gene3D" id="2.40.50.100">
    <property type="match status" value="1"/>
</dbReference>
<dbReference type="PANTHER" id="PTHR32347">
    <property type="entry name" value="EFFLUX SYSTEM COMPONENT YKNX-RELATED"/>
    <property type="match status" value="1"/>
</dbReference>
<dbReference type="PANTHER" id="PTHR32347:SF14">
    <property type="entry name" value="EFFLUX SYSTEM COMPONENT YKNX-RELATED"/>
    <property type="match status" value="1"/>
</dbReference>
<proteinExistence type="inferred from homology"/>
<evidence type="ECO:0000256" key="3">
    <source>
        <dbReference type="ARBA" id="ARBA00023054"/>
    </source>
</evidence>
<dbReference type="Gene3D" id="2.40.30.170">
    <property type="match status" value="1"/>
</dbReference>
<feature type="coiled-coil region" evidence="4">
    <location>
        <begin position="148"/>
        <end position="247"/>
    </location>
</feature>
<feature type="transmembrane region" description="Helical" evidence="5">
    <location>
        <begin position="24"/>
        <end position="45"/>
    </location>
</feature>
<dbReference type="SUPFAM" id="SSF111369">
    <property type="entry name" value="HlyD-like secretion proteins"/>
    <property type="match status" value="1"/>
</dbReference>
<keyword evidence="3 4" id="KW-0175">Coiled coil</keyword>
<feature type="domain" description="YknX-like C-terminal permuted SH3-like" evidence="7">
    <location>
        <begin position="358"/>
        <end position="423"/>
    </location>
</feature>
<accession>A0A562P8G0</accession>
<keyword evidence="5" id="KW-0472">Membrane</keyword>
<reference evidence="9 10" key="1">
    <citation type="journal article" date="2015" name="Stand. Genomic Sci.">
        <title>Genomic Encyclopedia of Bacterial and Archaeal Type Strains, Phase III: the genomes of soil and plant-associated and newly described type strains.</title>
        <authorList>
            <person name="Whitman W.B."/>
            <person name="Woyke T."/>
            <person name="Klenk H.P."/>
            <person name="Zhou Y."/>
            <person name="Lilburn T.G."/>
            <person name="Beck B.J."/>
            <person name="De Vos P."/>
            <person name="Vandamme P."/>
            <person name="Eisen J.A."/>
            <person name="Garrity G."/>
            <person name="Hugenholtz P."/>
            <person name="Kyrpides N.C."/>
        </authorList>
    </citation>
    <scope>NUCLEOTIDE SEQUENCE [LARGE SCALE GENOMIC DNA]</scope>
    <source>
        <strain evidence="9 10">CGMCC 1.10685</strain>
    </source>
</reference>
<dbReference type="GO" id="GO:0030313">
    <property type="term" value="C:cell envelope"/>
    <property type="evidence" value="ECO:0007669"/>
    <property type="project" value="UniProtKB-SubCell"/>
</dbReference>
<dbReference type="Pfam" id="PF25989">
    <property type="entry name" value="YknX_C"/>
    <property type="match status" value="1"/>
</dbReference>
<keyword evidence="11" id="KW-1185">Reference proteome</keyword>
<evidence type="ECO:0000256" key="1">
    <source>
        <dbReference type="ARBA" id="ARBA00004196"/>
    </source>
</evidence>
<keyword evidence="5" id="KW-1133">Transmembrane helix</keyword>
<dbReference type="AlphaFoldDB" id="A0A562P8G0"/>
<dbReference type="GO" id="GO:0022857">
    <property type="term" value="F:transmembrane transporter activity"/>
    <property type="evidence" value="ECO:0007669"/>
    <property type="project" value="InterPro"/>
</dbReference>
<dbReference type="InterPro" id="IPR050465">
    <property type="entry name" value="UPF0194_transport"/>
</dbReference>
<evidence type="ECO:0000259" key="6">
    <source>
        <dbReference type="Pfam" id="PF25973"/>
    </source>
</evidence>
<name>A0A562P8G0_9BURK</name>
<evidence type="ECO:0000313" key="10">
    <source>
        <dbReference type="Proteomes" id="UP000315112"/>
    </source>
</evidence>